<dbReference type="PANTHER" id="PTHR12994:SF17">
    <property type="entry name" value="LD30995P"/>
    <property type="match status" value="1"/>
</dbReference>
<dbReference type="NCBIfam" id="NF033678">
    <property type="entry name" value="C69_fam_dipept"/>
    <property type="match status" value="1"/>
</dbReference>
<dbReference type="GO" id="GO:0006508">
    <property type="term" value="P:proteolysis"/>
    <property type="evidence" value="ECO:0007669"/>
    <property type="project" value="UniProtKB-KW"/>
</dbReference>
<dbReference type="InterPro" id="IPR005322">
    <property type="entry name" value="Peptidase_C69"/>
</dbReference>
<reference evidence="7" key="1">
    <citation type="submission" date="2019-11" db="EMBL/GenBank/DDBJ databases">
        <authorList>
            <person name="Feng L."/>
        </authorList>
    </citation>
    <scope>NUCLEOTIDE SEQUENCE</scope>
    <source>
        <strain evidence="7">BgluceraseaLFYP119</strain>
    </source>
</reference>
<dbReference type="AlphaFoldDB" id="A0A6N2SLN7"/>
<evidence type="ECO:0000256" key="2">
    <source>
        <dbReference type="ARBA" id="ARBA00007225"/>
    </source>
</evidence>
<gene>
    <name evidence="7" type="primary">pepD_2</name>
    <name evidence="7" type="ORF">BGLFYP119_01211</name>
</gene>
<keyword evidence="3 6" id="KW-0645">Protease</keyword>
<evidence type="ECO:0000256" key="5">
    <source>
        <dbReference type="ARBA" id="ARBA00022997"/>
    </source>
</evidence>
<evidence type="ECO:0000256" key="4">
    <source>
        <dbReference type="ARBA" id="ARBA00022801"/>
    </source>
</evidence>
<protein>
    <recommendedName>
        <fullName evidence="6">Dipeptidase</fullName>
        <ecNumber evidence="6">3.4.-.-</ecNumber>
    </recommendedName>
</protein>
<dbReference type="Pfam" id="PF03577">
    <property type="entry name" value="Peptidase_C69"/>
    <property type="match status" value="1"/>
</dbReference>
<dbReference type="Gene3D" id="3.60.60.10">
    <property type="entry name" value="Penicillin V Acylase, Chain A"/>
    <property type="match status" value="1"/>
</dbReference>
<keyword evidence="5 6" id="KW-0224">Dipeptidase</keyword>
<dbReference type="PANTHER" id="PTHR12994">
    <property type="entry name" value="SECERNIN"/>
    <property type="match status" value="1"/>
</dbReference>
<dbReference type="InterPro" id="IPR047804">
    <property type="entry name" value="C69_dipept_A-like"/>
</dbReference>
<comment type="catalytic activity">
    <reaction evidence="1">
        <text>an L-aminoacyl-L-amino acid + H2O = 2 an L-alpha-amino acid</text>
        <dbReference type="Rhea" id="RHEA:48940"/>
        <dbReference type="ChEBI" id="CHEBI:15377"/>
        <dbReference type="ChEBI" id="CHEBI:59869"/>
        <dbReference type="ChEBI" id="CHEBI:77460"/>
        <dbReference type="EC" id="3.4.13.19"/>
    </reaction>
</comment>
<keyword evidence="4 6" id="KW-0378">Hydrolase</keyword>
<sequence>MPCTTILIGKKASYDGSTIVARNEDSPSGEFCAKRLEVMKPEDQPRVYKSVLSHVEIPLPEDPMQYTYLPNSDTVEGIWGAYGVNEKNVSMTATETLTTNARVAGGDPLVVYRKAEGDQPEVKGGIGEEDLVTIVLPYISSAREGVKRLGSLLETYGTYEMNGIAFQDENEIWWLETIGGHNWIAKRVPDNEYVVMPNQLGIDSFDIEDAYGEKQNHMCSETLRRLIEENHLDLRMDLEEEFNPRDAFGSHDDSDHVYNTPRAWAMLRYFNPRTYTWDGPDAEYGPEADDLPWSLVPEKKITVEEVKWVLSNHYQGTPYDVYGKRNKEAGMYRAIGVNRNNALGLVQIRPYMPNPLKALQWLAVGSNVFNAMIPVYPHVDKMPEYLSKAYVKPTTESFYWANRIIGALADAHYYENQSNIERYQAAVDRKVYALINKFDRAFMEKKPENEKAFFEAANQEISDFTEEKTTEVLDKVLFTSSSLMRNGFSRSDS</sequence>
<accession>A0A6N2SLN7</accession>
<evidence type="ECO:0000256" key="1">
    <source>
        <dbReference type="ARBA" id="ARBA00001670"/>
    </source>
</evidence>
<dbReference type="GO" id="GO:0070004">
    <property type="term" value="F:cysteine-type exopeptidase activity"/>
    <property type="evidence" value="ECO:0007669"/>
    <property type="project" value="InterPro"/>
</dbReference>
<evidence type="ECO:0000313" key="7">
    <source>
        <dbReference type="EMBL" id="VYS94623.1"/>
    </source>
</evidence>
<organism evidence="7">
    <name type="scientific">Blautia glucerasea</name>
    <dbReference type="NCBI Taxonomy" id="536633"/>
    <lineage>
        <taxon>Bacteria</taxon>
        <taxon>Bacillati</taxon>
        <taxon>Bacillota</taxon>
        <taxon>Clostridia</taxon>
        <taxon>Lachnospirales</taxon>
        <taxon>Lachnospiraceae</taxon>
        <taxon>Blautia</taxon>
    </lineage>
</organism>
<dbReference type="RefSeq" id="WP_156353559.1">
    <property type="nucleotide sequence ID" value="NZ_CACRST010000011.1"/>
</dbReference>
<name>A0A6N2SLN7_9FIRM</name>
<dbReference type="GO" id="GO:0016805">
    <property type="term" value="F:dipeptidase activity"/>
    <property type="evidence" value="ECO:0007669"/>
    <property type="project" value="UniProtKB-KW"/>
</dbReference>
<evidence type="ECO:0000256" key="3">
    <source>
        <dbReference type="ARBA" id="ARBA00022670"/>
    </source>
</evidence>
<dbReference type="EMBL" id="CACRST010000011">
    <property type="protein sequence ID" value="VYS94623.1"/>
    <property type="molecule type" value="Genomic_DNA"/>
</dbReference>
<evidence type="ECO:0000256" key="6">
    <source>
        <dbReference type="RuleBase" id="RU364089"/>
    </source>
</evidence>
<dbReference type="EC" id="3.4.-.-" evidence="6"/>
<comment type="similarity">
    <text evidence="2 6">Belongs to the peptidase C69 family.</text>
</comment>
<proteinExistence type="inferred from homology"/>